<evidence type="ECO:0000256" key="1">
    <source>
        <dbReference type="ARBA" id="ARBA00022553"/>
    </source>
</evidence>
<dbReference type="Pfam" id="PF05732">
    <property type="entry name" value="RepL"/>
    <property type="match status" value="1"/>
</dbReference>
<dbReference type="InterPro" id="IPR008813">
    <property type="entry name" value="Plasmid_replication_RepL"/>
</dbReference>
<dbReference type="CDD" id="cd17536">
    <property type="entry name" value="REC_YesN-like"/>
    <property type="match status" value="1"/>
</dbReference>
<name>A0A6S6M5M8_9BACT</name>
<dbReference type="Proteomes" id="UP000515472">
    <property type="component" value="Chromosome"/>
</dbReference>
<evidence type="ECO:0000256" key="2">
    <source>
        <dbReference type="PROSITE-ProRule" id="PRU00169"/>
    </source>
</evidence>
<evidence type="ECO:0000259" key="3">
    <source>
        <dbReference type="PROSITE" id="PS50110"/>
    </source>
</evidence>
<dbReference type="InterPro" id="IPR050595">
    <property type="entry name" value="Bact_response_regulator"/>
</dbReference>
<dbReference type="AlphaFoldDB" id="A0A6S6M5M8"/>
<keyword evidence="1 2" id="KW-0597">Phosphoprotein</keyword>
<keyword evidence="5" id="KW-1185">Reference proteome</keyword>
<dbReference type="GO" id="GO:0003677">
    <property type="term" value="F:DNA binding"/>
    <property type="evidence" value="ECO:0007669"/>
    <property type="project" value="UniProtKB-KW"/>
</dbReference>
<dbReference type="SUPFAM" id="SSF52172">
    <property type="entry name" value="CheY-like"/>
    <property type="match status" value="1"/>
</dbReference>
<dbReference type="Pfam" id="PF00072">
    <property type="entry name" value="Response_reg"/>
    <property type="match status" value="1"/>
</dbReference>
<organism evidence="4 5">
    <name type="scientific">Citrifermentans bremense</name>
    <dbReference type="NCBI Taxonomy" id="60035"/>
    <lineage>
        <taxon>Bacteria</taxon>
        <taxon>Pseudomonadati</taxon>
        <taxon>Thermodesulfobacteriota</taxon>
        <taxon>Desulfuromonadia</taxon>
        <taxon>Geobacterales</taxon>
        <taxon>Geobacteraceae</taxon>
        <taxon>Citrifermentans</taxon>
    </lineage>
</organism>
<dbReference type="GO" id="GO:0006276">
    <property type="term" value="P:plasmid maintenance"/>
    <property type="evidence" value="ECO:0007669"/>
    <property type="project" value="InterPro"/>
</dbReference>
<dbReference type="Gene3D" id="3.40.50.2300">
    <property type="match status" value="1"/>
</dbReference>
<dbReference type="EMBL" id="AP023213">
    <property type="protein sequence ID" value="BCG46695.1"/>
    <property type="molecule type" value="Genomic_DNA"/>
</dbReference>
<dbReference type="KEGG" id="gbn:GEOBRER4_14450"/>
<proteinExistence type="predicted"/>
<dbReference type="InterPro" id="IPR001789">
    <property type="entry name" value="Sig_transdc_resp-reg_receiver"/>
</dbReference>
<reference evidence="4 5" key="1">
    <citation type="submission" date="2020-06" db="EMBL/GenBank/DDBJ databases">
        <title>Interaction of electrochemicaly active bacteria, Geobacter bremensis R4 on different carbon anode.</title>
        <authorList>
            <person name="Meng L."/>
            <person name="Yoshida N."/>
        </authorList>
    </citation>
    <scope>NUCLEOTIDE SEQUENCE [LARGE SCALE GENOMIC DNA]</scope>
    <source>
        <strain evidence="4 5">R4</strain>
    </source>
</reference>
<dbReference type="SMART" id="SM00448">
    <property type="entry name" value="REC"/>
    <property type="match status" value="1"/>
</dbReference>
<evidence type="ECO:0000313" key="5">
    <source>
        <dbReference type="Proteomes" id="UP000515472"/>
    </source>
</evidence>
<dbReference type="PANTHER" id="PTHR44591">
    <property type="entry name" value="STRESS RESPONSE REGULATOR PROTEIN 1"/>
    <property type="match status" value="1"/>
</dbReference>
<keyword evidence="4" id="KW-0238">DNA-binding</keyword>
<feature type="modified residue" description="4-aspartylphosphate" evidence="2">
    <location>
        <position position="59"/>
    </location>
</feature>
<dbReference type="PANTHER" id="PTHR44591:SF3">
    <property type="entry name" value="RESPONSE REGULATORY DOMAIN-CONTAINING PROTEIN"/>
    <property type="match status" value="1"/>
</dbReference>
<sequence>MNVAALQDMTVLFVDDEEVAQEQMKLVLSSFCKNTICVGSADHALKVLEEHHPDIVLTDIRMPGLSGIELLTAIKQKDPAVAVVMVSAHSEPDYLLDAFRHKADGYLLKPFNFHELLELLSDIATQKVAAKKETKQGGVKNEFLHKILDTLGGRRAEIIEYVINHLDADNMFYGTYDEVAEALGASKPTVVATFQVMLEKNVLIRIKYGTYRMNMDGSGESR</sequence>
<feature type="domain" description="Response regulatory" evidence="3">
    <location>
        <begin position="10"/>
        <end position="124"/>
    </location>
</feature>
<dbReference type="RefSeq" id="WP_185244851.1">
    <property type="nucleotide sequence ID" value="NZ_AP023213.1"/>
</dbReference>
<evidence type="ECO:0000313" key="4">
    <source>
        <dbReference type="EMBL" id="BCG46695.1"/>
    </source>
</evidence>
<dbReference type="InterPro" id="IPR011006">
    <property type="entry name" value="CheY-like_superfamily"/>
</dbReference>
<protein>
    <submittedName>
        <fullName evidence="4">Response regulator receiver:LytTr DNA-binding region</fullName>
    </submittedName>
</protein>
<dbReference type="PROSITE" id="PS50110">
    <property type="entry name" value="RESPONSE_REGULATORY"/>
    <property type="match status" value="1"/>
</dbReference>
<dbReference type="GO" id="GO:0006260">
    <property type="term" value="P:DNA replication"/>
    <property type="evidence" value="ECO:0007669"/>
    <property type="project" value="InterPro"/>
</dbReference>
<gene>
    <name evidence="4" type="ORF">GEOBRER4_n1503</name>
</gene>
<dbReference type="GO" id="GO:0000160">
    <property type="term" value="P:phosphorelay signal transduction system"/>
    <property type="evidence" value="ECO:0007669"/>
    <property type="project" value="InterPro"/>
</dbReference>
<accession>A0A6S6M5M8</accession>